<proteinExistence type="predicted"/>
<dbReference type="RefSeq" id="XP_002677825.1">
    <property type="nucleotide sequence ID" value="XM_002677779.1"/>
</dbReference>
<gene>
    <name evidence="1" type="ORF">NAEGRDRAFT_79586</name>
</gene>
<evidence type="ECO:0000313" key="1">
    <source>
        <dbReference type="EMBL" id="EFC45081.1"/>
    </source>
</evidence>
<evidence type="ECO:0000313" key="2">
    <source>
        <dbReference type="Proteomes" id="UP000006671"/>
    </source>
</evidence>
<reference evidence="1 2" key="1">
    <citation type="journal article" date="2010" name="Cell">
        <title>The genome of Naegleria gruberi illuminates early eukaryotic versatility.</title>
        <authorList>
            <person name="Fritz-Laylin L.K."/>
            <person name="Prochnik S.E."/>
            <person name="Ginger M.L."/>
            <person name="Dacks J.B."/>
            <person name="Carpenter M.L."/>
            <person name="Field M.C."/>
            <person name="Kuo A."/>
            <person name="Paredez A."/>
            <person name="Chapman J."/>
            <person name="Pham J."/>
            <person name="Shu S."/>
            <person name="Neupane R."/>
            <person name="Cipriano M."/>
            <person name="Mancuso J."/>
            <person name="Tu H."/>
            <person name="Salamov A."/>
            <person name="Lindquist E."/>
            <person name="Shapiro H."/>
            <person name="Lucas S."/>
            <person name="Grigoriev I.V."/>
            <person name="Cande W.Z."/>
            <person name="Fulton C."/>
            <person name="Rokhsar D.S."/>
            <person name="Dawson S.C."/>
        </authorList>
    </citation>
    <scope>NUCLEOTIDE SEQUENCE [LARGE SCALE GENOMIC DNA]</scope>
    <source>
        <strain evidence="1 2">NEG-M</strain>
    </source>
</reference>
<dbReference type="EMBL" id="GG738865">
    <property type="protein sequence ID" value="EFC45081.1"/>
    <property type="molecule type" value="Genomic_DNA"/>
</dbReference>
<sequence>MKINIGSTSLPKDVIVHDVPHHTPVSVFAGEVAKSSSVSSVSGSRLPVYALQGKSLYPKHYFGFLKNATAVWTPRAKSGAFWGVSLGFWAWYALLPHSNMVLRRVFLGEVAED</sequence>
<name>D2VDY7_NAEGR</name>
<dbReference type="InParanoid" id="D2VDY7"/>
<dbReference type="AlphaFoldDB" id="D2VDY7"/>
<accession>D2VDY7</accession>
<dbReference type="VEuPathDB" id="AmoebaDB:NAEGRDRAFT_79586"/>
<keyword evidence="2" id="KW-1185">Reference proteome</keyword>
<dbReference type="OrthoDB" id="10250535at2759"/>
<dbReference type="Proteomes" id="UP000006671">
    <property type="component" value="Unassembled WGS sequence"/>
</dbReference>
<dbReference type="OMA" id="KHYFGFL"/>
<protein>
    <submittedName>
        <fullName evidence="1">Predicted protein</fullName>
    </submittedName>
</protein>
<organism evidence="2">
    <name type="scientific">Naegleria gruberi</name>
    <name type="common">Amoeba</name>
    <dbReference type="NCBI Taxonomy" id="5762"/>
    <lineage>
        <taxon>Eukaryota</taxon>
        <taxon>Discoba</taxon>
        <taxon>Heterolobosea</taxon>
        <taxon>Tetramitia</taxon>
        <taxon>Eutetramitia</taxon>
        <taxon>Vahlkampfiidae</taxon>
        <taxon>Naegleria</taxon>
    </lineage>
</organism>
<dbReference type="KEGG" id="ngr:NAEGRDRAFT_79586"/>
<dbReference type="GeneID" id="8849283"/>